<dbReference type="CDD" id="cd01949">
    <property type="entry name" value="GGDEF"/>
    <property type="match status" value="1"/>
</dbReference>
<dbReference type="CDD" id="cd06225">
    <property type="entry name" value="HAMP"/>
    <property type="match status" value="1"/>
</dbReference>
<dbReference type="NCBIfam" id="TIGR00229">
    <property type="entry name" value="sensory_box"/>
    <property type="match status" value="1"/>
</dbReference>
<dbReference type="SMART" id="SM00304">
    <property type="entry name" value="HAMP"/>
    <property type="match status" value="1"/>
</dbReference>
<dbReference type="InterPro" id="IPR000160">
    <property type="entry name" value="GGDEF_dom"/>
</dbReference>
<dbReference type="InterPro" id="IPR035965">
    <property type="entry name" value="PAS-like_dom_sf"/>
</dbReference>
<keyword evidence="2" id="KW-0812">Transmembrane</keyword>
<sequence length="904" mass="101533">MRGSKGDISIKWAAAIVFMLTILMSVVGIGSLIFARWLSSAELTSERIVGTISESTFSQIVNFMHEPTHINEANHKIIENNILDLSDEENREKFFVGVLSSQKEEVYSFSFGTVNGEYYGARRNEDGVIEIMRNDASTGGYSWYYSVNEDLTAGERVVVAGKFDPRTRAWYKAAEAAAGPIFSPIYKHFVMDDLTISAAWPVYDREGSLRGVLGTHMLLSGVGGFLKETVKDYDGYAIIFERDTGLLIANSLEVDNFSFLSDGTFKRLSICEIDNSVIRQVCSNYNLSQDPFLTFKDENGKVFVDIREIRMPGVDWVLLAVIPETHYMISVVDSIHLTVLLVALALVFSVIIFFILARKLMKPVNDLLQVSEAFSSGDLSKRVQVARDDEIGTISTGFNRVADKMQFLINNLEDRVVERTKELHKVNAALEESKNQLQLLLDSTAEGIYGIDMNGNCTFCNTSAARILGYSSIEELLGKNMHLKLHHSRRDGTVFPADDCKIIRSIKQGRGFKADDEVFWRADGTSFDVEYHSYPQIRDGKVVGGVITFMDITERKKREEEIRYLSCHDSLTGLHNRSCFENNRKEIDKSENLPMSVIFADINGLKMTNDVFGHAAGDELLRKSAEVLNQSCRESDVIVRAGGDEFIILLPKTDKEEAEKILSRIKIGFSNTRVAAMKCSVSLGLDTKKSIDQPLEVVMANAENSMYRDKTMNRKSSNREIINSIIETLHSKHPREKQHSVAVRELCGQIGSALNLSVHEISVLKRAGYLHDIGKIVLDESILSKDSSKVLTGEEREKMRQHSVVGYRILNLFDDTLDLAEFAYSHHERWDGKGYPRGLAGEQIPLISRIISVAEAYERVLNRGDDSIEERKEAAIRAVREGAGKQFDPNIAEIFVKMIEEETT</sequence>
<feature type="coiled-coil region" evidence="1">
    <location>
        <begin position="409"/>
        <end position="443"/>
    </location>
</feature>
<keyword evidence="2" id="KW-1133">Transmembrane helix</keyword>
<evidence type="ECO:0000259" key="4">
    <source>
        <dbReference type="PROSITE" id="PS50885"/>
    </source>
</evidence>
<keyword evidence="1" id="KW-0175">Coiled coil</keyword>
<feature type="domain" description="GGDEF" evidence="5">
    <location>
        <begin position="593"/>
        <end position="725"/>
    </location>
</feature>
<dbReference type="InterPro" id="IPR003660">
    <property type="entry name" value="HAMP_dom"/>
</dbReference>
<name>A0A7C1CWZ7_9BACT</name>
<dbReference type="SUPFAM" id="SSF109604">
    <property type="entry name" value="HD-domain/PDEase-like"/>
    <property type="match status" value="1"/>
</dbReference>
<evidence type="ECO:0000259" key="5">
    <source>
        <dbReference type="PROSITE" id="PS50887"/>
    </source>
</evidence>
<dbReference type="PANTHER" id="PTHR43155:SF2">
    <property type="entry name" value="CYCLIC DI-GMP PHOSPHODIESTERASE PA4108"/>
    <property type="match status" value="1"/>
</dbReference>
<dbReference type="PROSITE" id="PS50885">
    <property type="entry name" value="HAMP"/>
    <property type="match status" value="1"/>
</dbReference>
<dbReference type="AlphaFoldDB" id="A0A7C1CWZ7"/>
<dbReference type="PROSITE" id="PS50112">
    <property type="entry name" value="PAS"/>
    <property type="match status" value="1"/>
</dbReference>
<dbReference type="Pfam" id="PF00990">
    <property type="entry name" value="GGDEF"/>
    <property type="match status" value="1"/>
</dbReference>
<evidence type="ECO:0000313" key="7">
    <source>
        <dbReference type="EMBL" id="HDP78329.1"/>
    </source>
</evidence>
<dbReference type="SMART" id="SM00267">
    <property type="entry name" value="GGDEF"/>
    <property type="match status" value="1"/>
</dbReference>
<dbReference type="GO" id="GO:0007165">
    <property type="term" value="P:signal transduction"/>
    <property type="evidence" value="ECO:0007669"/>
    <property type="project" value="InterPro"/>
</dbReference>
<evidence type="ECO:0000256" key="1">
    <source>
        <dbReference type="SAM" id="Coils"/>
    </source>
</evidence>
<feature type="transmembrane region" description="Helical" evidence="2">
    <location>
        <begin position="335"/>
        <end position="357"/>
    </location>
</feature>
<dbReference type="CDD" id="cd00077">
    <property type="entry name" value="HDc"/>
    <property type="match status" value="1"/>
</dbReference>
<dbReference type="InterPro" id="IPR029787">
    <property type="entry name" value="Nucleotide_cyclase"/>
</dbReference>
<dbReference type="Gene3D" id="1.10.3210.10">
    <property type="entry name" value="Hypothetical protein af1432"/>
    <property type="match status" value="1"/>
</dbReference>
<dbReference type="Gene3D" id="6.10.340.10">
    <property type="match status" value="1"/>
</dbReference>
<dbReference type="PROSITE" id="PS51832">
    <property type="entry name" value="HD_GYP"/>
    <property type="match status" value="1"/>
</dbReference>
<dbReference type="CDD" id="cd00130">
    <property type="entry name" value="PAS"/>
    <property type="match status" value="1"/>
</dbReference>
<dbReference type="EMBL" id="DSBT01000274">
    <property type="protein sequence ID" value="HDP78329.1"/>
    <property type="molecule type" value="Genomic_DNA"/>
</dbReference>
<dbReference type="NCBIfam" id="TIGR00254">
    <property type="entry name" value="GGDEF"/>
    <property type="match status" value="1"/>
</dbReference>
<feature type="domain" description="PAS" evidence="3">
    <location>
        <begin position="433"/>
        <end position="474"/>
    </location>
</feature>
<keyword evidence="2" id="KW-0472">Membrane</keyword>
<reference evidence="7" key="1">
    <citation type="journal article" date="2020" name="mSystems">
        <title>Genome- and Community-Level Interaction Insights into Carbon Utilization and Element Cycling Functions of Hydrothermarchaeota in Hydrothermal Sediment.</title>
        <authorList>
            <person name="Zhou Z."/>
            <person name="Liu Y."/>
            <person name="Xu W."/>
            <person name="Pan J."/>
            <person name="Luo Z.H."/>
            <person name="Li M."/>
        </authorList>
    </citation>
    <scope>NUCLEOTIDE SEQUENCE [LARGE SCALE GENOMIC DNA]</scope>
    <source>
        <strain evidence="7">SpSt-1179</strain>
    </source>
</reference>
<dbReference type="SMART" id="SM00471">
    <property type="entry name" value="HDc"/>
    <property type="match status" value="1"/>
</dbReference>
<dbReference type="SUPFAM" id="SSF55073">
    <property type="entry name" value="Nucleotide cyclase"/>
    <property type="match status" value="1"/>
</dbReference>
<dbReference type="SUPFAM" id="SSF158472">
    <property type="entry name" value="HAMP domain-like"/>
    <property type="match status" value="1"/>
</dbReference>
<dbReference type="InterPro" id="IPR013767">
    <property type="entry name" value="PAS_fold"/>
</dbReference>
<dbReference type="SMART" id="SM00091">
    <property type="entry name" value="PAS"/>
    <property type="match status" value="1"/>
</dbReference>
<evidence type="ECO:0000256" key="2">
    <source>
        <dbReference type="SAM" id="Phobius"/>
    </source>
</evidence>
<dbReference type="InterPro" id="IPR000014">
    <property type="entry name" value="PAS"/>
</dbReference>
<dbReference type="Pfam" id="PF13487">
    <property type="entry name" value="HD_5"/>
    <property type="match status" value="1"/>
</dbReference>
<dbReference type="Gene3D" id="3.30.450.20">
    <property type="entry name" value="PAS domain"/>
    <property type="match status" value="2"/>
</dbReference>
<dbReference type="SUPFAM" id="SSF55785">
    <property type="entry name" value="PYP-like sensor domain (PAS domain)"/>
    <property type="match status" value="1"/>
</dbReference>
<dbReference type="Pfam" id="PF00672">
    <property type="entry name" value="HAMP"/>
    <property type="match status" value="1"/>
</dbReference>
<feature type="domain" description="HAMP" evidence="4">
    <location>
        <begin position="358"/>
        <end position="410"/>
    </location>
</feature>
<evidence type="ECO:0000259" key="3">
    <source>
        <dbReference type="PROSITE" id="PS50112"/>
    </source>
</evidence>
<feature type="transmembrane region" description="Helical" evidence="2">
    <location>
        <begin position="12"/>
        <end position="38"/>
    </location>
</feature>
<dbReference type="NCBIfam" id="TIGR00277">
    <property type="entry name" value="HDIG"/>
    <property type="match status" value="1"/>
</dbReference>
<dbReference type="InterPro" id="IPR037522">
    <property type="entry name" value="HD_GYP_dom"/>
</dbReference>
<dbReference type="Proteomes" id="UP000886198">
    <property type="component" value="Unassembled WGS sequence"/>
</dbReference>
<dbReference type="PROSITE" id="PS50887">
    <property type="entry name" value="GGDEF"/>
    <property type="match status" value="1"/>
</dbReference>
<dbReference type="Pfam" id="PF00989">
    <property type="entry name" value="PAS"/>
    <property type="match status" value="1"/>
</dbReference>
<gene>
    <name evidence="7" type="ORF">ENN47_09150</name>
</gene>
<organism evidence="7">
    <name type="scientific">Mesotoga infera</name>
    <dbReference type="NCBI Taxonomy" id="1236046"/>
    <lineage>
        <taxon>Bacteria</taxon>
        <taxon>Thermotogati</taxon>
        <taxon>Thermotogota</taxon>
        <taxon>Thermotogae</taxon>
        <taxon>Kosmotogales</taxon>
        <taxon>Kosmotogaceae</taxon>
        <taxon>Mesotoga</taxon>
    </lineage>
</organism>
<dbReference type="InterPro" id="IPR043128">
    <property type="entry name" value="Rev_trsase/Diguanyl_cyclase"/>
</dbReference>
<dbReference type="InterPro" id="IPR003607">
    <property type="entry name" value="HD/PDEase_dom"/>
</dbReference>
<dbReference type="PANTHER" id="PTHR43155">
    <property type="entry name" value="CYCLIC DI-GMP PHOSPHODIESTERASE PA4108-RELATED"/>
    <property type="match status" value="1"/>
</dbReference>
<feature type="domain" description="HD-GYP" evidence="6">
    <location>
        <begin position="714"/>
        <end position="904"/>
    </location>
</feature>
<accession>A0A7C1CWZ7</accession>
<proteinExistence type="predicted"/>
<dbReference type="GO" id="GO:0016020">
    <property type="term" value="C:membrane"/>
    <property type="evidence" value="ECO:0007669"/>
    <property type="project" value="InterPro"/>
</dbReference>
<comment type="caution">
    <text evidence="7">The sequence shown here is derived from an EMBL/GenBank/DDBJ whole genome shotgun (WGS) entry which is preliminary data.</text>
</comment>
<protein>
    <submittedName>
        <fullName evidence="7">Diguanylate cyclase</fullName>
    </submittedName>
</protein>
<dbReference type="GO" id="GO:0006355">
    <property type="term" value="P:regulation of DNA-templated transcription"/>
    <property type="evidence" value="ECO:0007669"/>
    <property type="project" value="InterPro"/>
</dbReference>
<dbReference type="Gene3D" id="3.30.70.270">
    <property type="match status" value="1"/>
</dbReference>
<dbReference type="InterPro" id="IPR006675">
    <property type="entry name" value="HDIG_dom"/>
</dbReference>
<evidence type="ECO:0000259" key="6">
    <source>
        <dbReference type="PROSITE" id="PS51832"/>
    </source>
</evidence>